<dbReference type="KEGG" id="nba:CUN60_05130"/>
<proteinExistence type="predicted"/>
<dbReference type="Proteomes" id="UP000236655">
    <property type="component" value="Chromosome"/>
</dbReference>
<evidence type="ECO:0008006" key="3">
    <source>
        <dbReference type="Google" id="ProtNLM"/>
    </source>
</evidence>
<keyword evidence="2" id="KW-1185">Reference proteome</keyword>
<dbReference type="RefSeq" id="WP_102951000.1">
    <property type="nucleotide sequence ID" value="NZ_CP024847.1"/>
</dbReference>
<evidence type="ECO:0000313" key="2">
    <source>
        <dbReference type="Proteomes" id="UP000236655"/>
    </source>
</evidence>
<dbReference type="Pfam" id="PF06296">
    <property type="entry name" value="RelE"/>
    <property type="match status" value="1"/>
</dbReference>
<dbReference type="OrthoDB" id="8607264at2"/>
<gene>
    <name evidence="1" type="ORF">CUN60_05130</name>
</gene>
<dbReference type="PIRSF" id="PIRSF018634">
    <property type="entry name" value="UCP018634"/>
    <property type="match status" value="1"/>
</dbReference>
<evidence type="ECO:0000313" key="1">
    <source>
        <dbReference type="EMBL" id="AUR51701.1"/>
    </source>
</evidence>
<dbReference type="InterPro" id="IPR009387">
    <property type="entry name" value="HigB-2"/>
</dbReference>
<reference evidence="2" key="1">
    <citation type="submission" date="2017-11" db="EMBL/GenBank/DDBJ databases">
        <authorList>
            <person name="Chan K.G."/>
            <person name="Lee L.S."/>
        </authorList>
    </citation>
    <scope>NUCLEOTIDE SEQUENCE [LARGE SCALE GENOMIC DNA]</scope>
    <source>
        <strain evidence="2">DSM 100970</strain>
    </source>
</reference>
<sequence length="120" mass="13807">MLKVYKNNGFAKWQRRHKLLDKDLLIAVEEMEKGLIDANLGGSLFKKRIAKKGMGKSGAYRTIVAMKKECGWFFIFGFDKNETDNIDKSELTALKNYVDDYLFPNLAKLLINKELIEVSL</sequence>
<name>A0A2I7N5J8_9NEIS</name>
<accession>A0A2I7N5J8</accession>
<dbReference type="AlphaFoldDB" id="A0A2I7N5J8"/>
<organism evidence="1 2">
    <name type="scientific">Aquella oligotrophica</name>
    <dbReference type="NCBI Taxonomy" id="2067065"/>
    <lineage>
        <taxon>Bacteria</taxon>
        <taxon>Pseudomonadati</taxon>
        <taxon>Pseudomonadota</taxon>
        <taxon>Betaproteobacteria</taxon>
        <taxon>Neisseriales</taxon>
        <taxon>Neisseriaceae</taxon>
        <taxon>Aquella</taxon>
    </lineage>
</organism>
<protein>
    <recommendedName>
        <fullName evidence="3">Type II toxin-antitoxin system RelE/ParE family toxin</fullName>
    </recommendedName>
</protein>
<dbReference type="EMBL" id="CP024847">
    <property type="protein sequence ID" value="AUR51701.1"/>
    <property type="molecule type" value="Genomic_DNA"/>
</dbReference>